<comment type="similarity">
    <text evidence="2">Belongs to the ferric reductase (FRE) family.</text>
</comment>
<keyword evidence="3" id="KW-0813">Transport</keyword>
<keyword evidence="5 11" id="KW-1133">Transmembrane helix</keyword>
<dbReference type="InterPro" id="IPR013130">
    <property type="entry name" value="Fe3_Rdtase_TM_dom"/>
</dbReference>
<dbReference type="OrthoDB" id="3944240at2759"/>
<feature type="transmembrane region" description="Helical" evidence="11">
    <location>
        <begin position="168"/>
        <end position="191"/>
    </location>
</feature>
<evidence type="ECO:0000256" key="4">
    <source>
        <dbReference type="ARBA" id="ARBA00022692"/>
    </source>
</evidence>
<dbReference type="InterPro" id="IPR013121">
    <property type="entry name" value="Fe_red_NAD-bd_6"/>
</dbReference>
<keyword evidence="4 11" id="KW-0812">Transmembrane</keyword>
<evidence type="ECO:0000256" key="1">
    <source>
        <dbReference type="ARBA" id="ARBA00004141"/>
    </source>
</evidence>
<dbReference type="GO" id="GO:0005886">
    <property type="term" value="C:plasma membrane"/>
    <property type="evidence" value="ECO:0007669"/>
    <property type="project" value="TreeGrafter"/>
</dbReference>
<feature type="transmembrane region" description="Helical" evidence="11">
    <location>
        <begin position="69"/>
        <end position="90"/>
    </location>
</feature>
<feature type="non-terminal residue" evidence="14">
    <location>
        <position position="760"/>
    </location>
</feature>
<dbReference type="Pfam" id="PF08030">
    <property type="entry name" value="NAD_binding_6"/>
    <property type="match status" value="1"/>
</dbReference>
<feature type="compositionally biased region" description="Acidic residues" evidence="10">
    <location>
        <begin position="576"/>
        <end position="588"/>
    </location>
</feature>
<feature type="transmembrane region" description="Helical" evidence="11">
    <location>
        <begin position="228"/>
        <end position="248"/>
    </location>
</feature>
<dbReference type="InterPro" id="IPR017927">
    <property type="entry name" value="FAD-bd_FR_type"/>
</dbReference>
<dbReference type="SUPFAM" id="SSF52343">
    <property type="entry name" value="Ferredoxin reductase-like, C-terminal NADP-linked domain"/>
    <property type="match status" value="1"/>
</dbReference>
<dbReference type="GO" id="GO:0006826">
    <property type="term" value="P:iron ion transport"/>
    <property type="evidence" value="ECO:0007669"/>
    <property type="project" value="TreeGrafter"/>
</dbReference>
<evidence type="ECO:0000256" key="8">
    <source>
        <dbReference type="ARBA" id="ARBA00023136"/>
    </source>
</evidence>
<feature type="transmembrane region" description="Helical" evidence="11">
    <location>
        <begin position="203"/>
        <end position="222"/>
    </location>
</feature>
<evidence type="ECO:0000313" key="13">
    <source>
        <dbReference type="EMBL" id="KAF1948189.1"/>
    </source>
</evidence>
<dbReference type="GO" id="GO:0000293">
    <property type="term" value="F:ferric-chelate reductase activity"/>
    <property type="evidence" value="ECO:0007669"/>
    <property type="project" value="TreeGrafter"/>
</dbReference>
<name>A0A6A5T830_9PLEO</name>
<protein>
    <recommendedName>
        <fullName evidence="12">FAD-binding FR-type domain-containing protein</fullName>
    </recommendedName>
</protein>
<dbReference type="PANTHER" id="PTHR32361:SF9">
    <property type="entry name" value="FERRIC REDUCTASE TRANSMEMBRANE COMPONENT 3-RELATED"/>
    <property type="match status" value="1"/>
</dbReference>
<feature type="transmembrane region" description="Helical" evidence="11">
    <location>
        <begin position="28"/>
        <end position="49"/>
    </location>
</feature>
<comment type="subcellular location">
    <subcellularLocation>
        <location evidence="1">Membrane</location>
        <topology evidence="1">Multi-pass membrane protein</topology>
    </subcellularLocation>
</comment>
<dbReference type="SFLD" id="SFLDG01168">
    <property type="entry name" value="Ferric_reductase_subgroup_(FRE"/>
    <property type="match status" value="1"/>
</dbReference>
<dbReference type="PROSITE" id="PS51384">
    <property type="entry name" value="FAD_FR"/>
    <property type="match status" value="1"/>
</dbReference>
<keyword evidence="9" id="KW-0325">Glycoprotein</keyword>
<evidence type="ECO:0000259" key="12">
    <source>
        <dbReference type="PROSITE" id="PS51384"/>
    </source>
</evidence>
<evidence type="ECO:0000256" key="6">
    <source>
        <dbReference type="ARBA" id="ARBA00023002"/>
    </source>
</evidence>
<proteinExistence type="inferred from homology"/>
<feature type="region of interest" description="Disordered" evidence="10">
    <location>
        <begin position="576"/>
        <end position="608"/>
    </location>
</feature>
<evidence type="ECO:0000256" key="2">
    <source>
        <dbReference type="ARBA" id="ARBA00006278"/>
    </source>
</evidence>
<feature type="compositionally biased region" description="Basic and acidic residues" evidence="10">
    <location>
        <begin position="589"/>
        <end position="608"/>
    </location>
</feature>
<keyword evidence="15" id="KW-1185">Reference proteome</keyword>
<dbReference type="CDD" id="cd06186">
    <property type="entry name" value="NOX_Duox_like_FAD_NADP"/>
    <property type="match status" value="1"/>
</dbReference>
<evidence type="ECO:0000313" key="15">
    <source>
        <dbReference type="Proteomes" id="UP000800035"/>
    </source>
</evidence>
<dbReference type="Pfam" id="PF01794">
    <property type="entry name" value="Ferric_reduct"/>
    <property type="match status" value="1"/>
</dbReference>
<gene>
    <name evidence="14" type="ORF">CC80DRAFT_459481</name>
    <name evidence="13" type="ORF">CC80DRAFT_459584</name>
</gene>
<dbReference type="EMBL" id="ML977065">
    <property type="protein sequence ID" value="KAF1948294.1"/>
    <property type="molecule type" value="Genomic_DNA"/>
</dbReference>
<dbReference type="InterPro" id="IPR039261">
    <property type="entry name" value="FNR_nucleotide-bd"/>
</dbReference>
<evidence type="ECO:0000256" key="11">
    <source>
        <dbReference type="SAM" id="Phobius"/>
    </source>
</evidence>
<feature type="domain" description="FAD-binding FR-type" evidence="12">
    <location>
        <begin position="309"/>
        <end position="450"/>
    </location>
</feature>
<dbReference type="Gene3D" id="3.40.50.80">
    <property type="entry name" value="Nucleotide-binding domain of ferredoxin-NADP reductase (FNR) module"/>
    <property type="match status" value="1"/>
</dbReference>
<organism evidence="14 15">
    <name type="scientific">Byssothecium circinans</name>
    <dbReference type="NCBI Taxonomy" id="147558"/>
    <lineage>
        <taxon>Eukaryota</taxon>
        <taxon>Fungi</taxon>
        <taxon>Dikarya</taxon>
        <taxon>Ascomycota</taxon>
        <taxon>Pezizomycotina</taxon>
        <taxon>Dothideomycetes</taxon>
        <taxon>Pleosporomycetidae</taxon>
        <taxon>Pleosporales</taxon>
        <taxon>Massarineae</taxon>
        <taxon>Massarinaceae</taxon>
        <taxon>Byssothecium</taxon>
    </lineage>
</organism>
<dbReference type="GO" id="GO:0015677">
    <property type="term" value="P:copper ion import"/>
    <property type="evidence" value="ECO:0007669"/>
    <property type="project" value="TreeGrafter"/>
</dbReference>
<evidence type="ECO:0000256" key="7">
    <source>
        <dbReference type="ARBA" id="ARBA00023065"/>
    </source>
</evidence>
<reference evidence="14" key="1">
    <citation type="journal article" date="2020" name="Stud. Mycol.">
        <title>101 Dothideomycetes genomes: a test case for predicting lifestyles and emergence of pathogens.</title>
        <authorList>
            <person name="Haridas S."/>
            <person name="Albert R."/>
            <person name="Binder M."/>
            <person name="Bloem J."/>
            <person name="Labutti K."/>
            <person name="Salamov A."/>
            <person name="Andreopoulos B."/>
            <person name="Baker S."/>
            <person name="Barry K."/>
            <person name="Bills G."/>
            <person name="Bluhm B."/>
            <person name="Cannon C."/>
            <person name="Castanera R."/>
            <person name="Culley D."/>
            <person name="Daum C."/>
            <person name="Ezra D."/>
            <person name="Gonzalez J."/>
            <person name="Henrissat B."/>
            <person name="Kuo A."/>
            <person name="Liang C."/>
            <person name="Lipzen A."/>
            <person name="Lutzoni F."/>
            <person name="Magnuson J."/>
            <person name="Mondo S."/>
            <person name="Nolan M."/>
            <person name="Ohm R."/>
            <person name="Pangilinan J."/>
            <person name="Park H.-J."/>
            <person name="Ramirez L."/>
            <person name="Alfaro M."/>
            <person name="Sun H."/>
            <person name="Tritt A."/>
            <person name="Yoshinaga Y."/>
            <person name="Zwiers L.-H."/>
            <person name="Turgeon B."/>
            <person name="Goodwin S."/>
            <person name="Spatafora J."/>
            <person name="Crous P."/>
            <person name="Grigoriev I."/>
        </authorList>
    </citation>
    <scope>NUCLEOTIDE SEQUENCE</scope>
    <source>
        <strain evidence="14">CBS 675.92</strain>
    </source>
</reference>
<feature type="transmembrane region" description="Helical" evidence="11">
    <location>
        <begin position="96"/>
        <end position="114"/>
    </location>
</feature>
<keyword evidence="6" id="KW-0560">Oxidoreductase</keyword>
<dbReference type="Proteomes" id="UP000800035">
    <property type="component" value="Unassembled WGS sequence"/>
</dbReference>
<dbReference type="PANTHER" id="PTHR32361">
    <property type="entry name" value="FERRIC/CUPRIC REDUCTASE TRANSMEMBRANE COMPONENT"/>
    <property type="match status" value="1"/>
</dbReference>
<evidence type="ECO:0000256" key="9">
    <source>
        <dbReference type="ARBA" id="ARBA00023180"/>
    </source>
</evidence>
<evidence type="ECO:0000256" key="3">
    <source>
        <dbReference type="ARBA" id="ARBA00022448"/>
    </source>
</evidence>
<dbReference type="SFLD" id="SFLDS00052">
    <property type="entry name" value="Ferric_Reductase_Domain"/>
    <property type="match status" value="1"/>
</dbReference>
<evidence type="ECO:0000256" key="10">
    <source>
        <dbReference type="SAM" id="MobiDB-lite"/>
    </source>
</evidence>
<accession>A0A6A5T830</accession>
<dbReference type="InterPro" id="IPR051410">
    <property type="entry name" value="Ferric/Cupric_Reductase"/>
</dbReference>
<keyword evidence="8 11" id="KW-0472">Membrane</keyword>
<dbReference type="EMBL" id="ML977070">
    <property type="protein sequence ID" value="KAF1948189.1"/>
    <property type="molecule type" value="Genomic_DNA"/>
</dbReference>
<keyword evidence="7" id="KW-0406">Ion transport</keyword>
<dbReference type="GO" id="GO:0006879">
    <property type="term" value="P:intracellular iron ion homeostasis"/>
    <property type="evidence" value="ECO:0007669"/>
    <property type="project" value="TreeGrafter"/>
</dbReference>
<dbReference type="AlphaFoldDB" id="A0A6A5T830"/>
<evidence type="ECO:0000313" key="14">
    <source>
        <dbReference type="EMBL" id="KAF1948294.1"/>
    </source>
</evidence>
<sequence>MAGDGLDDVRYEHHLRHRGRSNKHIAKLFWFAICALVAARTAQRTCVWWRRRRHRKQIKKSQKTPLTQFSCLLTCLQTALLLPLPFGLFGMSLGRVLAVAIYFNTIAALLLNVDAPSFSLHFVDDVAFRAAWVTVTQVPLVYFLATKRGPLQLFTGLSYERINWLHRWAGRILFICATTHMAIMMASISITDLISSHDRGMSVVRYGAGAYGTLMWIVASSILPLRRWSYRAFYLNHWICTLIFLGIVAKHVPAYARVPIYASFALVAIDKCVSAYKLLWHNVTIRTVKRKGLKLNKWSSKQVLAMGHPIKMMPPVVKNGIFSSAKESTTVIRLSDVPFSWKPGQHVRLYLPKLGTLELHPFTPATCSDISSSPFPPNKATDSEFNGLLHHDTDPSKNEMVLMIRTHSRLTKRLSEYHSEWLSTPCPNASRESSSLTAYIDGPYGNPSKWEDYENIVLLASSTGVSFILSILDYLEQLCFDGQARLRTQRIHFIWTNRHIEPQFEATVTDLILKHTTLLRESDVRVHVEFYTTCLDSKLLVGSREMVEFDPFAHLRQPRRQHFMNRRLLRIRNPDNPEDWEEEEEEDEEHQHEMKDIEPRISDVESHSSCETYVSSTLLDNDYADRDDENDSLFSDLDSTIDELETSCWSRMPSLRLPRLSLSRYSQDTEICSCALIRQQEKKFKPKPLPTFITKIYGSRPDVRAALEGAIPSTGVTKTMVAVCSNRGVVERARKCVTGMKWEVARGRREGSVNVYTEGF</sequence>
<evidence type="ECO:0000256" key="5">
    <source>
        <dbReference type="ARBA" id="ARBA00022989"/>
    </source>
</evidence>